<keyword evidence="2" id="KW-0282">Flagellum</keyword>
<dbReference type="Pfam" id="PF03646">
    <property type="entry name" value="FlaG"/>
    <property type="match status" value="1"/>
</dbReference>
<name>A0A7Z0VJ35_9GAMM</name>
<feature type="compositionally biased region" description="Polar residues" evidence="1">
    <location>
        <begin position="20"/>
        <end position="32"/>
    </location>
</feature>
<keyword evidence="2" id="KW-0969">Cilium</keyword>
<dbReference type="Gene3D" id="3.30.160.170">
    <property type="entry name" value="FlaG-like"/>
    <property type="match status" value="1"/>
</dbReference>
<reference evidence="2 3" key="1">
    <citation type="submission" date="2016-06" db="EMBL/GenBank/DDBJ databases">
        <title>Genome sequence of endosymbiont of Candidatus Endolucinida thiodiazotropha.</title>
        <authorList>
            <person name="Poehlein A."/>
            <person name="Koenig S."/>
            <person name="Heiden S.E."/>
            <person name="Thuermer A."/>
            <person name="Voget S."/>
            <person name="Daniel R."/>
            <person name="Markert S."/>
            <person name="Gros O."/>
            <person name="Schweder T."/>
        </authorList>
    </citation>
    <scope>NUCLEOTIDE SEQUENCE [LARGE SCALE GENOMIC DNA]</scope>
    <source>
        <strain evidence="2 3">COS</strain>
    </source>
</reference>
<dbReference type="PANTHER" id="PTHR37166:SF1">
    <property type="entry name" value="PROTEIN FLAG"/>
    <property type="match status" value="1"/>
</dbReference>
<gene>
    <name evidence="2" type="ORF">CODIS_32970</name>
</gene>
<evidence type="ECO:0000313" key="3">
    <source>
        <dbReference type="Proteomes" id="UP000094769"/>
    </source>
</evidence>
<dbReference type="SUPFAM" id="SSF160214">
    <property type="entry name" value="FlaG-like"/>
    <property type="match status" value="1"/>
</dbReference>
<organism evidence="2 3">
    <name type="scientific">Candidatus Thiodiazotropha endolucinida</name>
    <dbReference type="NCBI Taxonomy" id="1655433"/>
    <lineage>
        <taxon>Bacteria</taxon>
        <taxon>Pseudomonadati</taxon>
        <taxon>Pseudomonadota</taxon>
        <taxon>Gammaproteobacteria</taxon>
        <taxon>Chromatiales</taxon>
        <taxon>Sedimenticolaceae</taxon>
        <taxon>Candidatus Thiodiazotropha</taxon>
    </lineage>
</organism>
<feature type="region of interest" description="Disordered" evidence="1">
    <location>
        <begin position="19"/>
        <end position="44"/>
    </location>
</feature>
<keyword evidence="2" id="KW-0966">Cell projection</keyword>
<dbReference type="EMBL" id="MARB01000021">
    <property type="protein sequence ID" value="ODJ86513.1"/>
    <property type="molecule type" value="Genomic_DNA"/>
</dbReference>
<dbReference type="RefSeq" id="WP_083220819.1">
    <property type="nucleotide sequence ID" value="NZ_MARB01000021.1"/>
</dbReference>
<dbReference type="InterPro" id="IPR035924">
    <property type="entry name" value="FlaG-like_sf"/>
</dbReference>
<accession>A0A7Z0VJ35</accession>
<dbReference type="InterPro" id="IPR005186">
    <property type="entry name" value="FlaG"/>
</dbReference>
<keyword evidence="3" id="KW-1185">Reference proteome</keyword>
<dbReference type="Proteomes" id="UP000094769">
    <property type="component" value="Unassembled WGS sequence"/>
</dbReference>
<dbReference type="AlphaFoldDB" id="A0A7Z0VJ35"/>
<proteinExistence type="predicted"/>
<evidence type="ECO:0000313" key="2">
    <source>
        <dbReference type="EMBL" id="ODJ86513.1"/>
    </source>
</evidence>
<protein>
    <submittedName>
        <fullName evidence="2">Flagellar protein FlaG</fullName>
    </submittedName>
</protein>
<dbReference type="PANTHER" id="PTHR37166">
    <property type="entry name" value="PROTEIN FLAG"/>
    <property type="match status" value="1"/>
</dbReference>
<evidence type="ECO:0000256" key="1">
    <source>
        <dbReference type="SAM" id="MobiDB-lite"/>
    </source>
</evidence>
<dbReference type="OrthoDB" id="5741693at2"/>
<sequence>MPNVINNLANEYAYKRDVSKTAQSPAAQNLTPSDEGEKKQAADVEQPLVIDSKALALNVENLTQIVNRNLEFSIDQETGTQVIRVIDSDTGELVRQIPPDQILHVISHIEEMQDELLPGVLLDDRV</sequence>
<comment type="caution">
    <text evidence="2">The sequence shown here is derived from an EMBL/GenBank/DDBJ whole genome shotgun (WGS) entry which is preliminary data.</text>
</comment>